<evidence type="ECO:0000256" key="3">
    <source>
        <dbReference type="ARBA" id="ARBA00022853"/>
    </source>
</evidence>
<reference evidence="8" key="1">
    <citation type="submission" date="2021-01" db="EMBL/GenBank/DDBJ databases">
        <authorList>
            <person name="Zahm M."/>
            <person name="Roques C."/>
            <person name="Cabau C."/>
            <person name="Klopp C."/>
            <person name="Donnadieu C."/>
            <person name="Jouanno E."/>
            <person name="Lampietro C."/>
            <person name="Louis A."/>
            <person name="Herpin A."/>
            <person name="Echchiki A."/>
            <person name="Berthelot C."/>
            <person name="Parey E."/>
            <person name="Roest-Crollius H."/>
            <person name="Braasch I."/>
            <person name="Postlethwait J."/>
            <person name="Bobe J."/>
            <person name="Montfort J."/>
            <person name="Bouchez O."/>
            <person name="Begum T."/>
            <person name="Mejri S."/>
            <person name="Adams A."/>
            <person name="Chen W.-J."/>
            <person name="Guiguen Y."/>
        </authorList>
    </citation>
    <scope>NUCLEOTIDE SEQUENCE</scope>
    <source>
        <strain evidence="8">YG-15Mar2019-1</strain>
        <tissue evidence="8">Brain</tissue>
    </source>
</reference>
<evidence type="ECO:0000256" key="5">
    <source>
        <dbReference type="SAM" id="MobiDB-lite"/>
    </source>
</evidence>
<comment type="subcellular location">
    <subcellularLocation>
        <location evidence="1">Nucleus</location>
    </subcellularLocation>
</comment>
<dbReference type="InterPro" id="IPR050548">
    <property type="entry name" value="PcG_chromatin_remod_factors"/>
</dbReference>
<evidence type="ECO:0000259" key="7">
    <source>
        <dbReference type="PROSITE" id="PS52014"/>
    </source>
</evidence>
<dbReference type="GO" id="GO:0003682">
    <property type="term" value="F:chromatin binding"/>
    <property type="evidence" value="ECO:0007669"/>
    <property type="project" value="TreeGrafter"/>
</dbReference>
<dbReference type="Gene3D" id="1.10.150.50">
    <property type="entry name" value="Transcription Factor, Ets-1"/>
    <property type="match status" value="1"/>
</dbReference>
<dbReference type="EMBL" id="JAFDVH010000019">
    <property type="protein sequence ID" value="KAG7460280.1"/>
    <property type="molecule type" value="Genomic_DNA"/>
</dbReference>
<dbReference type="GO" id="GO:0003677">
    <property type="term" value="F:DNA binding"/>
    <property type="evidence" value="ECO:0007669"/>
    <property type="project" value="InterPro"/>
</dbReference>
<gene>
    <name evidence="8" type="ORF">MATL_G00219660</name>
</gene>
<evidence type="ECO:0000256" key="4">
    <source>
        <dbReference type="ARBA" id="ARBA00023242"/>
    </source>
</evidence>
<evidence type="ECO:0000259" key="6">
    <source>
        <dbReference type="PROSITE" id="PS50105"/>
    </source>
</evidence>
<evidence type="ECO:0000256" key="2">
    <source>
        <dbReference type="ARBA" id="ARBA00022553"/>
    </source>
</evidence>
<dbReference type="Proteomes" id="UP001046870">
    <property type="component" value="Chromosome 19"/>
</dbReference>
<dbReference type="AlphaFoldDB" id="A0A9D3T4F8"/>
<dbReference type="GO" id="GO:0006325">
    <property type="term" value="P:chromatin organization"/>
    <property type="evidence" value="ECO:0007669"/>
    <property type="project" value="UniProtKB-KW"/>
</dbReference>
<sequence>MSEPMYRDWILETIDSLRSRKARPDLERICRMVRRRHGSEPERTRSELERLIQEQTVLKVSYKGSISYRNAAKVQRKSRKKTEQLTDGALQQQSKHNIFNHGDSTHSLIAQGESGDAEITKASKCLDSQPFPLPCTPQSDGAVLLTNSGNSCLSCGAVVCRNRARCATVSGDVRTNARKDTKLPWTEGSSTSLDGDKSTINNNGNGAPSTKEARAMEWGLPGRECYSVNKQNKTCTSASISGNVSHKTHALMKPRPSVGATGSLSQSDPNSSDLGDRLVASVRSLAKRSRGVAPFGGRTSLGLKEILGFLSSQGRLTQEKLTRSKVKVILEREVARGRLRRTRFGNITLPVRGVVGKPLRPLQSALQDRKITEKEETGVVAMDTDSMEDRVWDGRLCVPRCPGEQDTGASGDPVLPCRKEGETGVEGGARAAFQVSPRPECDAGEWPDTPAPPAASCSDPARDPPTHGTLTDTPTNTPPALPMETRPSACHTEPERVCSAEESVSSHTAAAEVGVQLPAVSLSVLRVEGNIITPHHLVPSCGNKQEEGMKLSEGREKITSVPPGAFECRSGVLSPDSSKDLGVAKDGRRNGGVPVKSEAAGHDPVEWTVTDVASYFTAAGFPEQAVAFRTQEIDGKSLLLMQRSDVLTGLSIRLGPALKIYEHHVKVLQRTHYENDGALC</sequence>
<dbReference type="PROSITE" id="PS52014">
    <property type="entry name" value="SAMD1_WH"/>
    <property type="match status" value="1"/>
</dbReference>
<evidence type="ECO:0000313" key="9">
    <source>
        <dbReference type="Proteomes" id="UP001046870"/>
    </source>
</evidence>
<dbReference type="PANTHER" id="PTHR12247:SF139">
    <property type="entry name" value="ATHERIN-RELATED"/>
    <property type="match status" value="1"/>
</dbReference>
<accession>A0A9D3T4F8</accession>
<dbReference type="SUPFAM" id="SSF47769">
    <property type="entry name" value="SAM/Pointed domain"/>
    <property type="match status" value="1"/>
</dbReference>
<feature type="domain" description="SAMD1-like winged helix (WH)" evidence="7">
    <location>
        <begin position="1"/>
        <end position="74"/>
    </location>
</feature>
<dbReference type="GO" id="GO:0045892">
    <property type="term" value="P:negative regulation of DNA-templated transcription"/>
    <property type="evidence" value="ECO:0007669"/>
    <property type="project" value="TreeGrafter"/>
</dbReference>
<organism evidence="8 9">
    <name type="scientific">Megalops atlanticus</name>
    <name type="common">Tarpon</name>
    <name type="synonym">Clupea gigantea</name>
    <dbReference type="NCBI Taxonomy" id="7932"/>
    <lineage>
        <taxon>Eukaryota</taxon>
        <taxon>Metazoa</taxon>
        <taxon>Chordata</taxon>
        <taxon>Craniata</taxon>
        <taxon>Vertebrata</taxon>
        <taxon>Euteleostomi</taxon>
        <taxon>Actinopterygii</taxon>
        <taxon>Neopterygii</taxon>
        <taxon>Teleostei</taxon>
        <taxon>Elopiformes</taxon>
        <taxon>Megalopidae</taxon>
        <taxon>Megalops</taxon>
    </lineage>
</organism>
<keyword evidence="2" id="KW-0597">Phosphoprotein</keyword>
<dbReference type="Pfam" id="PF21524">
    <property type="entry name" value="SAMD1_WH"/>
    <property type="match status" value="1"/>
</dbReference>
<keyword evidence="4" id="KW-0539">Nucleus</keyword>
<evidence type="ECO:0000313" key="8">
    <source>
        <dbReference type="EMBL" id="KAG7460280.1"/>
    </source>
</evidence>
<feature type="region of interest" description="Disordered" evidence="5">
    <location>
        <begin position="182"/>
        <end position="212"/>
    </location>
</feature>
<dbReference type="PANTHER" id="PTHR12247">
    <property type="entry name" value="POLYCOMB GROUP PROTEIN"/>
    <property type="match status" value="1"/>
</dbReference>
<dbReference type="Pfam" id="PF24971">
    <property type="entry name" value="SAMD1_SHD"/>
    <property type="match status" value="1"/>
</dbReference>
<name>A0A9D3T4F8_MEGAT</name>
<feature type="domain" description="SAM" evidence="6">
    <location>
        <begin position="607"/>
        <end position="655"/>
    </location>
</feature>
<dbReference type="GO" id="GO:0042393">
    <property type="term" value="F:histone binding"/>
    <property type="evidence" value="ECO:0007669"/>
    <property type="project" value="TreeGrafter"/>
</dbReference>
<dbReference type="InterPro" id="IPR048589">
    <property type="entry name" value="SAMD1-like_WH"/>
</dbReference>
<dbReference type="OrthoDB" id="10004495at2759"/>
<keyword evidence="3" id="KW-0156">Chromatin regulator</keyword>
<keyword evidence="9" id="KW-1185">Reference proteome</keyword>
<dbReference type="CDD" id="cd09583">
    <property type="entry name" value="SAM_Atherin-like"/>
    <property type="match status" value="1"/>
</dbReference>
<dbReference type="GO" id="GO:0005634">
    <property type="term" value="C:nucleus"/>
    <property type="evidence" value="ECO:0007669"/>
    <property type="project" value="UniProtKB-SubCell"/>
</dbReference>
<feature type="region of interest" description="Disordered" evidence="5">
    <location>
        <begin position="401"/>
        <end position="487"/>
    </location>
</feature>
<dbReference type="InterPro" id="IPR056983">
    <property type="entry name" value="SAMD1-like_SHD"/>
</dbReference>
<proteinExistence type="predicted"/>
<feature type="compositionally biased region" description="Polar residues" evidence="5">
    <location>
        <begin position="187"/>
        <end position="208"/>
    </location>
</feature>
<dbReference type="Pfam" id="PF00536">
    <property type="entry name" value="SAM_1"/>
    <property type="match status" value="1"/>
</dbReference>
<feature type="compositionally biased region" description="Polar residues" evidence="5">
    <location>
        <begin position="260"/>
        <end position="273"/>
    </location>
</feature>
<comment type="caution">
    <text evidence="8">The sequence shown here is derived from an EMBL/GenBank/DDBJ whole genome shotgun (WGS) entry which is preliminary data.</text>
</comment>
<dbReference type="InterPro" id="IPR001660">
    <property type="entry name" value="SAM"/>
</dbReference>
<protein>
    <submittedName>
        <fullName evidence="8">Uncharacterized protein</fullName>
    </submittedName>
</protein>
<feature type="region of interest" description="Disordered" evidence="5">
    <location>
        <begin position="246"/>
        <end position="275"/>
    </location>
</feature>
<dbReference type="InterPro" id="IPR013761">
    <property type="entry name" value="SAM/pointed_sf"/>
</dbReference>
<dbReference type="SMART" id="SM00454">
    <property type="entry name" value="SAM"/>
    <property type="match status" value="1"/>
</dbReference>
<evidence type="ECO:0000256" key="1">
    <source>
        <dbReference type="ARBA" id="ARBA00004123"/>
    </source>
</evidence>
<dbReference type="PROSITE" id="PS50105">
    <property type="entry name" value="SAM_DOMAIN"/>
    <property type="match status" value="1"/>
</dbReference>